<dbReference type="AlphaFoldDB" id="A0A2C8Y5T5"/>
<dbReference type="PANTHER" id="PTHR34294:SF1">
    <property type="entry name" value="TRANSCRIPTIONAL REGULATOR LSRR"/>
    <property type="match status" value="1"/>
</dbReference>
<accession>A0A2C8Y5T5</accession>
<dbReference type="EMBL" id="OCST01000001">
    <property type="protein sequence ID" value="SOE45523.1"/>
    <property type="molecule type" value="Genomic_DNA"/>
</dbReference>
<dbReference type="GO" id="GO:0003677">
    <property type="term" value="F:DNA binding"/>
    <property type="evidence" value="ECO:0007669"/>
    <property type="project" value="UniProtKB-KW"/>
</dbReference>
<evidence type="ECO:0000313" key="6">
    <source>
        <dbReference type="EMBL" id="SOE45523.1"/>
    </source>
</evidence>
<dbReference type="Proteomes" id="UP000219440">
    <property type="component" value="Unassembled WGS sequence"/>
</dbReference>
<dbReference type="Gene3D" id="1.10.10.10">
    <property type="entry name" value="Winged helix-like DNA-binding domain superfamily/Winged helix DNA-binding domain"/>
    <property type="match status" value="1"/>
</dbReference>
<dbReference type="SUPFAM" id="SSF88659">
    <property type="entry name" value="Sigma3 and sigma4 domains of RNA polymerase sigma factors"/>
    <property type="match status" value="1"/>
</dbReference>
<dbReference type="GO" id="GO:0030246">
    <property type="term" value="F:carbohydrate binding"/>
    <property type="evidence" value="ECO:0007669"/>
    <property type="project" value="InterPro"/>
</dbReference>
<keyword evidence="2" id="KW-0805">Transcription regulation</keyword>
<gene>
    <name evidence="6" type="ORF">SAMN06296378_0032</name>
</gene>
<dbReference type="InterPro" id="IPR036388">
    <property type="entry name" value="WH-like_DNA-bd_sf"/>
</dbReference>
<name>A0A2C8Y5T5_9MICO</name>
<evidence type="ECO:0000259" key="5">
    <source>
        <dbReference type="Pfam" id="PF04198"/>
    </source>
</evidence>
<organism evidence="6 7">
    <name type="scientific">Salinibacterium xinjiangense</name>
    <dbReference type="NCBI Taxonomy" id="386302"/>
    <lineage>
        <taxon>Bacteria</taxon>
        <taxon>Bacillati</taxon>
        <taxon>Actinomycetota</taxon>
        <taxon>Actinomycetes</taxon>
        <taxon>Micrococcales</taxon>
        <taxon>Microbacteriaceae</taxon>
        <taxon>Salinibacterium</taxon>
    </lineage>
</organism>
<dbReference type="SUPFAM" id="SSF100950">
    <property type="entry name" value="NagB/RpiA/CoA transferase-like"/>
    <property type="match status" value="1"/>
</dbReference>
<dbReference type="Pfam" id="PF04198">
    <property type="entry name" value="Sugar-bind"/>
    <property type="match status" value="1"/>
</dbReference>
<reference evidence="6 7" key="1">
    <citation type="submission" date="2017-09" db="EMBL/GenBank/DDBJ databases">
        <authorList>
            <person name="Ehlers B."/>
            <person name="Leendertz F.H."/>
        </authorList>
    </citation>
    <scope>NUCLEOTIDE SEQUENCE [LARGE SCALE GENOMIC DNA]</scope>
    <source>
        <strain evidence="6 7">CGMCC 1.05381</strain>
    </source>
</reference>
<dbReference type="InterPro" id="IPR037171">
    <property type="entry name" value="NagB/RpiA_transferase-like"/>
</dbReference>
<evidence type="ECO:0000256" key="3">
    <source>
        <dbReference type="ARBA" id="ARBA00023125"/>
    </source>
</evidence>
<keyword evidence="7" id="KW-1185">Reference proteome</keyword>
<evidence type="ECO:0000256" key="2">
    <source>
        <dbReference type="ARBA" id="ARBA00023015"/>
    </source>
</evidence>
<comment type="similarity">
    <text evidence="1">Belongs to the SorC transcriptional regulatory family.</text>
</comment>
<sequence>MARMREERLAHAAFLYYIQGQSQADIAATLGVTRSNVSRMLTAAREQYIVRFEIAYPLDRDPVLEQRLTASFAAEGVREVIVVPTRASGVGRASHGLLNVGQACSAWLDINLRDQDRLGLCWGSTIEAMVESSHFDRRVDVEVVQIAGELSIDSRFSGHDLVRNLAQKLGGRYRYFNAPAAIRDEETAIALAQTPQVAEALAAARGCDVAIVGVGQFASGSSDLFLKRANVTPEETQEALDLGAVGQICGRFYNDKGDQIDLAISRRTLSLDLDEITAIQTVVVVASGSEKAKAVRAAIRGGFVQVLIVDDSLAQGLAGLQ</sequence>
<dbReference type="InterPro" id="IPR007324">
    <property type="entry name" value="Sugar-bd_dom_put"/>
</dbReference>
<evidence type="ECO:0000313" key="7">
    <source>
        <dbReference type="Proteomes" id="UP000219440"/>
    </source>
</evidence>
<evidence type="ECO:0000256" key="1">
    <source>
        <dbReference type="ARBA" id="ARBA00010466"/>
    </source>
</evidence>
<protein>
    <submittedName>
        <fullName evidence="6">Transcriptional regulator</fullName>
    </submittedName>
</protein>
<dbReference type="Gene3D" id="3.40.50.1360">
    <property type="match status" value="1"/>
</dbReference>
<keyword evidence="3" id="KW-0238">DNA-binding</keyword>
<keyword evidence="4" id="KW-0804">Transcription</keyword>
<evidence type="ECO:0000256" key="4">
    <source>
        <dbReference type="ARBA" id="ARBA00023163"/>
    </source>
</evidence>
<dbReference type="InterPro" id="IPR013324">
    <property type="entry name" value="RNA_pol_sigma_r3/r4-like"/>
</dbReference>
<feature type="domain" description="Sugar-binding" evidence="5">
    <location>
        <begin position="64"/>
        <end position="317"/>
    </location>
</feature>
<proteinExistence type="inferred from homology"/>
<dbReference type="InterPro" id="IPR051054">
    <property type="entry name" value="SorC_transcr_regulators"/>
</dbReference>
<dbReference type="PANTHER" id="PTHR34294">
    <property type="entry name" value="TRANSCRIPTIONAL REGULATOR-RELATED"/>
    <property type="match status" value="1"/>
</dbReference>